<keyword evidence="2" id="KW-0645">Protease</keyword>
<comment type="caution">
    <text evidence="2">The sequence shown here is derived from an EMBL/GenBank/DDBJ whole genome shotgun (WGS) entry which is preliminary data.</text>
</comment>
<protein>
    <submittedName>
        <fullName evidence="2">ClpXP protease specificity-enhancing factor</fullName>
    </submittedName>
</protein>
<dbReference type="GO" id="GO:0006508">
    <property type="term" value="P:proteolysis"/>
    <property type="evidence" value="ECO:0007669"/>
    <property type="project" value="UniProtKB-KW"/>
</dbReference>
<dbReference type="GO" id="GO:0005840">
    <property type="term" value="C:ribosome"/>
    <property type="evidence" value="ECO:0007669"/>
    <property type="project" value="TreeGrafter"/>
</dbReference>
<dbReference type="PANTHER" id="PTHR37486">
    <property type="entry name" value="STRINGENT STARVATION PROTEIN B"/>
    <property type="match status" value="1"/>
</dbReference>
<sequence>MTPKRSYLLNAVYEWIVDNGMTPYLLVDAEYPGAIVPLEFVNDGQIVLNIGMGAVRHLHVDKAAVSFSARFGGKPMDVYVPMGAALALYAKENGDGLMFPPEDFNSDVDDPEPTTPAKPEKGFTLKVVK</sequence>
<dbReference type="Pfam" id="PF04386">
    <property type="entry name" value="SspB"/>
    <property type="match status" value="1"/>
</dbReference>
<evidence type="ECO:0000256" key="1">
    <source>
        <dbReference type="SAM" id="MobiDB-lite"/>
    </source>
</evidence>
<dbReference type="GO" id="GO:0008233">
    <property type="term" value="F:peptidase activity"/>
    <property type="evidence" value="ECO:0007669"/>
    <property type="project" value="UniProtKB-KW"/>
</dbReference>
<dbReference type="EMBL" id="VFRR01000012">
    <property type="protein sequence ID" value="TPE52334.1"/>
    <property type="molecule type" value="Genomic_DNA"/>
</dbReference>
<dbReference type="GO" id="GO:0005829">
    <property type="term" value="C:cytosol"/>
    <property type="evidence" value="ECO:0007669"/>
    <property type="project" value="TreeGrafter"/>
</dbReference>
<gene>
    <name evidence="2" type="ORF">FJM67_07805</name>
</gene>
<dbReference type="NCBIfam" id="NF008769">
    <property type="entry name" value="PRK11798.2-5"/>
    <property type="match status" value="1"/>
</dbReference>
<dbReference type="Gene3D" id="2.30.30.220">
    <property type="entry name" value="SspB-like"/>
    <property type="match status" value="1"/>
</dbReference>
<dbReference type="PANTHER" id="PTHR37486:SF1">
    <property type="entry name" value="STRINGENT STARVATION PROTEIN B"/>
    <property type="match status" value="1"/>
</dbReference>
<keyword evidence="3" id="KW-1185">Reference proteome</keyword>
<feature type="region of interest" description="Disordered" evidence="1">
    <location>
        <begin position="101"/>
        <end position="129"/>
    </location>
</feature>
<accession>A0A501WW32</accession>
<keyword evidence="2" id="KW-0378">Hydrolase</keyword>
<name>A0A501WW32_9GAMM</name>
<dbReference type="PIRSF" id="PIRSF005276">
    <property type="entry name" value="SspB"/>
    <property type="match status" value="1"/>
</dbReference>
<dbReference type="InterPro" id="IPR007481">
    <property type="entry name" value="SspB"/>
</dbReference>
<evidence type="ECO:0000313" key="2">
    <source>
        <dbReference type="EMBL" id="TPE52334.1"/>
    </source>
</evidence>
<proteinExistence type="predicted"/>
<dbReference type="InterPro" id="IPR036760">
    <property type="entry name" value="SspB-like_sf"/>
</dbReference>
<dbReference type="RefSeq" id="WP_140588235.1">
    <property type="nucleotide sequence ID" value="NZ_VFRR01000012.1"/>
</dbReference>
<dbReference type="AlphaFoldDB" id="A0A501WW32"/>
<dbReference type="Proteomes" id="UP000315901">
    <property type="component" value="Unassembled WGS sequence"/>
</dbReference>
<organism evidence="2 3">
    <name type="scientific">Maribrevibacterium harenarium</name>
    <dbReference type="NCBI Taxonomy" id="2589817"/>
    <lineage>
        <taxon>Bacteria</taxon>
        <taxon>Pseudomonadati</taxon>
        <taxon>Pseudomonadota</taxon>
        <taxon>Gammaproteobacteria</taxon>
        <taxon>Oceanospirillales</taxon>
        <taxon>Oceanospirillaceae</taxon>
        <taxon>Maribrevibacterium</taxon>
    </lineage>
</organism>
<dbReference type="GO" id="GO:0045732">
    <property type="term" value="P:positive regulation of protein catabolic process"/>
    <property type="evidence" value="ECO:0007669"/>
    <property type="project" value="TreeGrafter"/>
</dbReference>
<reference evidence="2 3" key="1">
    <citation type="submission" date="2019-06" db="EMBL/GenBank/DDBJ databases">
        <title>A novel bacterium of genus Marinomonas, isolated from coastal sand.</title>
        <authorList>
            <person name="Huang H."/>
            <person name="Mo K."/>
            <person name="Hu Y."/>
        </authorList>
    </citation>
    <scope>NUCLEOTIDE SEQUENCE [LARGE SCALE GENOMIC DNA]</scope>
    <source>
        <strain evidence="2 3">HB171799</strain>
    </source>
</reference>
<dbReference type="OrthoDB" id="9797358at2"/>
<dbReference type="SUPFAM" id="SSF101738">
    <property type="entry name" value="SspB-like"/>
    <property type="match status" value="1"/>
</dbReference>
<evidence type="ECO:0000313" key="3">
    <source>
        <dbReference type="Proteomes" id="UP000315901"/>
    </source>
</evidence>